<keyword evidence="8" id="KW-0808">Transferase</keyword>
<evidence type="ECO:0000313" key="9">
    <source>
        <dbReference type="Proteomes" id="UP000257136"/>
    </source>
</evidence>
<dbReference type="SMART" id="SM00563">
    <property type="entry name" value="PlsC"/>
    <property type="match status" value="1"/>
</dbReference>
<proteinExistence type="predicted"/>
<organism evidence="8 9">
    <name type="scientific">Flavobacterium aquicola</name>
    <dbReference type="NCBI Taxonomy" id="1682742"/>
    <lineage>
        <taxon>Bacteria</taxon>
        <taxon>Pseudomonadati</taxon>
        <taxon>Bacteroidota</taxon>
        <taxon>Flavobacteriia</taxon>
        <taxon>Flavobacteriales</taxon>
        <taxon>Flavobacteriaceae</taxon>
        <taxon>Flavobacterium</taxon>
    </lineage>
</organism>
<feature type="transmembrane region" description="Helical" evidence="6">
    <location>
        <begin position="685"/>
        <end position="705"/>
    </location>
</feature>
<keyword evidence="4 6" id="KW-1133">Transmembrane helix</keyword>
<dbReference type="Pfam" id="PF03176">
    <property type="entry name" value="MMPL"/>
    <property type="match status" value="2"/>
</dbReference>
<dbReference type="RefSeq" id="WP_115809171.1">
    <property type="nucleotide sequence ID" value="NZ_QUNI01000001.1"/>
</dbReference>
<feature type="transmembrane region" description="Helical" evidence="6">
    <location>
        <begin position="20"/>
        <end position="39"/>
    </location>
</feature>
<dbReference type="GO" id="GO:0016746">
    <property type="term" value="F:acyltransferase activity"/>
    <property type="evidence" value="ECO:0007669"/>
    <property type="project" value="UniProtKB-KW"/>
</dbReference>
<dbReference type="OrthoDB" id="9803035at2"/>
<evidence type="ECO:0000256" key="4">
    <source>
        <dbReference type="ARBA" id="ARBA00022989"/>
    </source>
</evidence>
<dbReference type="SUPFAM" id="SSF82866">
    <property type="entry name" value="Multidrug efflux transporter AcrB transmembrane domain"/>
    <property type="match status" value="2"/>
</dbReference>
<reference evidence="8 9" key="1">
    <citation type="submission" date="2018-08" db="EMBL/GenBank/DDBJ databases">
        <title>Genomic Encyclopedia of Archaeal and Bacterial Type Strains, Phase II (KMG-II): from individual species to whole genera.</title>
        <authorList>
            <person name="Goeker M."/>
        </authorList>
    </citation>
    <scope>NUCLEOTIDE SEQUENCE [LARGE SCALE GENOMIC DNA]</scope>
    <source>
        <strain evidence="8 9">DSM 100880</strain>
    </source>
</reference>
<keyword evidence="9" id="KW-1185">Reference proteome</keyword>
<feature type="transmembrane region" description="Helical" evidence="6">
    <location>
        <begin position="711"/>
        <end position="730"/>
    </location>
</feature>
<dbReference type="AlphaFoldDB" id="A0A3E0EUR7"/>
<keyword evidence="2" id="KW-1003">Cell membrane</keyword>
<dbReference type="InterPro" id="IPR050545">
    <property type="entry name" value="Mycobact_MmpL"/>
</dbReference>
<evidence type="ECO:0000256" key="5">
    <source>
        <dbReference type="ARBA" id="ARBA00023136"/>
    </source>
</evidence>
<keyword evidence="5 6" id="KW-0472">Membrane</keyword>
<dbReference type="PANTHER" id="PTHR33406:SF13">
    <property type="entry name" value="MEMBRANE PROTEIN YDFJ"/>
    <property type="match status" value="1"/>
</dbReference>
<evidence type="ECO:0000313" key="8">
    <source>
        <dbReference type="EMBL" id="REH01564.1"/>
    </source>
</evidence>
<feature type="transmembrane region" description="Helical" evidence="6">
    <location>
        <begin position="751"/>
        <end position="772"/>
    </location>
</feature>
<name>A0A3E0EUR7_9FLAO</name>
<dbReference type="GO" id="GO:0005886">
    <property type="term" value="C:plasma membrane"/>
    <property type="evidence" value="ECO:0007669"/>
    <property type="project" value="UniProtKB-SubCell"/>
</dbReference>
<protein>
    <submittedName>
        <fullName evidence="8">1-acyl-sn-glycerol-3-phosphate acyltransferase</fullName>
    </submittedName>
</protein>
<feature type="transmembrane region" description="Helical" evidence="6">
    <location>
        <begin position="268"/>
        <end position="287"/>
    </location>
</feature>
<comment type="caution">
    <text evidence="8">The sequence shown here is derived from an EMBL/GenBank/DDBJ whole genome shotgun (WGS) entry which is preliminary data.</text>
</comment>
<evidence type="ECO:0000256" key="2">
    <source>
        <dbReference type="ARBA" id="ARBA00022475"/>
    </source>
</evidence>
<dbReference type="CDD" id="cd07989">
    <property type="entry name" value="LPLAT_AGPAT-like"/>
    <property type="match status" value="1"/>
</dbReference>
<comment type="subcellular location">
    <subcellularLocation>
        <location evidence="1">Cell membrane</location>
        <topology evidence="1">Multi-pass membrane protein</topology>
    </subcellularLocation>
</comment>
<keyword evidence="3 6" id="KW-0812">Transmembrane</keyword>
<dbReference type="EMBL" id="QUNI01000001">
    <property type="protein sequence ID" value="REH01564.1"/>
    <property type="molecule type" value="Genomic_DNA"/>
</dbReference>
<evidence type="ECO:0000256" key="6">
    <source>
        <dbReference type="SAM" id="Phobius"/>
    </source>
</evidence>
<dbReference type="SUPFAM" id="SSF69593">
    <property type="entry name" value="Glycerol-3-phosphate (1)-acyltransferase"/>
    <property type="match status" value="1"/>
</dbReference>
<sequence length="1228" mass="137884">MQNKLFDLYSFITSRKLLSFGVAISIVLVLGFLAFRISFQENINQLIPSNDKSGITSKVLDQVNFADKITIIISTKENGSSENLTEYANVFLDSLEPCKPYISKVQGKIEEENIQETFDFVYDNLPLFLDQKDYEHIQSKLHKDSIANTVAADYKSIISPAGLVSKDFILKDPLGISFIALKKMEQLSVGDDFAIQNGFVLTKDKKNLLLFITPKLATNETDQNTFFISNLNKIKANLNRQFRGKAEMSYFGATPVAVANATQIKSDVQNTSIFAGVTLILILAFFYRSITTPIIIFIPSLLGALFALAVLYVCKGSISAISLGISSILLGETTDYSIYVLTHLRNNRNVKLVFKDITRPLLLCGITTSITFLCLFFIKSEALQDLGIFAGLSVVATTVFSIILIPVLYKFDSKKLIQKPNLIDSLGAFSYHKSKFLIGLMLALLIVSLFTYSKVTFNNDLSDLNFMTPELKVNEKKLDKIANSNDSKSIYLATYGKSYDEVIAKNNTLFKVLEKDKAGKGILNFSSIGGIVFSADVQKQKINEWNSFWDSQKKANLNQALISEGSHYGFKADAFSGFFDLLDKSFKPVTIDEYLRVKSFFLDEFVAQKNGFFTISTLVKVTNEKRDVFVNQIKKQSNLVVIDRQETNETFLATLKMNFENLVDYSFIAVFLVLIIAFRRIELAIISIIPILISWIFTTGLMGLFGLQFNVVNIIVCTLIFGIGVDYSIFMTTALQKEFTFGKIELPSYRTSILLSVATTILGMGVLVFAKHPALKSISLIAIIGIFSALMITFIIQPLVFHFFITNRVKKGKAPYEIKRLVHSALSFTYFGLGCVVLSLGSAILMVILPFSKKSKLRGFHFLMSKFMNSVLASYHSIKRKIDNPSQETFDKPAVIIANHSSFLDILAVGMLSPKIIFLVSDWVYNSPVFGKGVRLAGFYPVSNGVDNSVEHLRAKVQEGFSIMVFPEGTRSEDNAIKRFHKGAFYLAEQLELDIVPVLIHGYSEVLPKGDFVINGGNTTVTILDRIKFDDTTFGTNSAERTKKISSFFKLHYKNLRLELEGVDYFKAKLINSYAFKEIHIVKAIKENINQNLQLYFDLNKWIDSKAKIVHFANDYGQLDILLALQEAQRKIDSVILSEENRAIAKTNYILKKRKIHYLVPDKLSILKNYDVVLISNEEAVTNLVGVCNLASTIIILKNKNLKELIASFGFQIEHETEEMIVLKKVIG</sequence>
<dbReference type="Gene3D" id="1.20.1640.10">
    <property type="entry name" value="Multidrug efflux transporter AcrB transmembrane domain"/>
    <property type="match status" value="2"/>
</dbReference>
<evidence type="ECO:0000259" key="7">
    <source>
        <dbReference type="SMART" id="SM00563"/>
    </source>
</evidence>
<feature type="transmembrane region" description="Helical" evidence="6">
    <location>
        <begin position="294"/>
        <end position="313"/>
    </location>
</feature>
<dbReference type="InterPro" id="IPR004869">
    <property type="entry name" value="MMPL_dom"/>
</dbReference>
<feature type="transmembrane region" description="Helical" evidence="6">
    <location>
        <begin position="778"/>
        <end position="805"/>
    </location>
</feature>
<gene>
    <name evidence="8" type="ORF">C8P67_10142</name>
</gene>
<feature type="transmembrane region" description="Helical" evidence="6">
    <location>
        <begin position="319"/>
        <end position="341"/>
    </location>
</feature>
<dbReference type="InterPro" id="IPR002123">
    <property type="entry name" value="Plipid/glycerol_acylTrfase"/>
</dbReference>
<keyword evidence="8" id="KW-0012">Acyltransferase</keyword>
<dbReference type="Proteomes" id="UP000257136">
    <property type="component" value="Unassembled WGS sequence"/>
</dbReference>
<feature type="transmembrane region" description="Helical" evidence="6">
    <location>
        <begin position="826"/>
        <end position="851"/>
    </location>
</feature>
<feature type="transmembrane region" description="Helical" evidence="6">
    <location>
        <begin position="662"/>
        <end position="678"/>
    </location>
</feature>
<feature type="domain" description="Phospholipid/glycerol acyltransferase" evidence="7">
    <location>
        <begin position="894"/>
        <end position="1003"/>
    </location>
</feature>
<dbReference type="PANTHER" id="PTHR33406">
    <property type="entry name" value="MEMBRANE PROTEIN MJ1562-RELATED"/>
    <property type="match status" value="1"/>
</dbReference>
<evidence type="ECO:0000256" key="1">
    <source>
        <dbReference type="ARBA" id="ARBA00004651"/>
    </source>
</evidence>
<dbReference type="Pfam" id="PF01553">
    <property type="entry name" value="Acyltransferase"/>
    <property type="match status" value="1"/>
</dbReference>
<feature type="transmembrane region" description="Helical" evidence="6">
    <location>
        <begin position="386"/>
        <end position="409"/>
    </location>
</feature>
<feature type="transmembrane region" description="Helical" evidence="6">
    <location>
        <begin position="436"/>
        <end position="453"/>
    </location>
</feature>
<evidence type="ECO:0000256" key="3">
    <source>
        <dbReference type="ARBA" id="ARBA00022692"/>
    </source>
</evidence>
<accession>A0A3E0EUR7</accession>
<feature type="transmembrane region" description="Helical" evidence="6">
    <location>
        <begin position="361"/>
        <end position="380"/>
    </location>
</feature>